<dbReference type="AlphaFoldDB" id="A0A644YT37"/>
<accession>A0A644YT37</accession>
<gene>
    <name evidence="1" type="ORF">SDC9_78287</name>
</gene>
<organism evidence="1">
    <name type="scientific">bioreactor metagenome</name>
    <dbReference type="NCBI Taxonomy" id="1076179"/>
    <lineage>
        <taxon>unclassified sequences</taxon>
        <taxon>metagenomes</taxon>
        <taxon>ecological metagenomes</taxon>
    </lineage>
</organism>
<name>A0A644YT37_9ZZZZ</name>
<dbReference type="EMBL" id="VSSQ01006157">
    <property type="protein sequence ID" value="MPM31730.1"/>
    <property type="molecule type" value="Genomic_DNA"/>
</dbReference>
<protein>
    <submittedName>
        <fullName evidence="1">Uncharacterized protein</fullName>
    </submittedName>
</protein>
<proteinExistence type="predicted"/>
<reference evidence="1" key="1">
    <citation type="submission" date="2019-08" db="EMBL/GenBank/DDBJ databases">
        <authorList>
            <person name="Kucharzyk K."/>
            <person name="Murdoch R.W."/>
            <person name="Higgins S."/>
            <person name="Loffler F."/>
        </authorList>
    </citation>
    <scope>NUCLEOTIDE SEQUENCE</scope>
</reference>
<evidence type="ECO:0000313" key="1">
    <source>
        <dbReference type="EMBL" id="MPM31730.1"/>
    </source>
</evidence>
<comment type="caution">
    <text evidence="1">The sequence shown here is derived from an EMBL/GenBank/DDBJ whole genome shotgun (WGS) entry which is preliminary data.</text>
</comment>
<sequence>MAPVAGEAHAGIKGAVLMQPADDLPGFILGTVVYEKDLAAAGYLPRLHEGLKLGSQAAGGLGQNVLLVIAGDDDIKRIFHGASLLRALLYNG</sequence>